<gene>
    <name evidence="1" type="ORF">BAVI_09461</name>
</gene>
<evidence type="ECO:0000313" key="2">
    <source>
        <dbReference type="Proteomes" id="UP000018877"/>
    </source>
</evidence>
<dbReference type="EMBL" id="ALAN01000059">
    <property type="protein sequence ID" value="ETI68978.1"/>
    <property type="molecule type" value="Genomic_DNA"/>
</dbReference>
<dbReference type="Gene3D" id="3.40.605.10">
    <property type="entry name" value="Aldehyde Dehydrogenase, Chain A, domain 1"/>
    <property type="match status" value="1"/>
</dbReference>
<name>A0AB94IPW2_9BACI</name>
<keyword evidence="2" id="KW-1185">Reference proteome</keyword>
<protein>
    <submittedName>
        <fullName evidence="1">Acetaldehyde dehydrogenase</fullName>
    </submittedName>
</protein>
<comment type="caution">
    <text evidence="1">The sequence shown here is derived from an EMBL/GenBank/DDBJ whole genome shotgun (WGS) entry which is preliminary data.</text>
</comment>
<sequence>MFPIIEFDDDLKSIQEMRAAVKRAKAAQEKFQSYSQEQVDRIEKICRRNVSN</sequence>
<dbReference type="Proteomes" id="UP000018877">
    <property type="component" value="Unassembled WGS sequence"/>
</dbReference>
<accession>A0AB94IPW2</accession>
<proteinExistence type="predicted"/>
<evidence type="ECO:0000313" key="1">
    <source>
        <dbReference type="EMBL" id="ETI68978.1"/>
    </source>
</evidence>
<dbReference type="AlphaFoldDB" id="A0AB94IPW2"/>
<dbReference type="InterPro" id="IPR016162">
    <property type="entry name" value="Ald_DH_N"/>
</dbReference>
<dbReference type="GO" id="GO:0016491">
    <property type="term" value="F:oxidoreductase activity"/>
    <property type="evidence" value="ECO:0007669"/>
    <property type="project" value="InterPro"/>
</dbReference>
<reference evidence="1 2" key="1">
    <citation type="journal article" date="2014" name="Environ. Microbiol.">
        <title>The nitrate-ammonifying and nosZ-carrying bacterium Bacillus vireti is a potent source and sink for nitric and nitrous oxide under high nitrate conditions.</title>
        <authorList>
            <person name="Mania D."/>
            <person name="Heylen K."/>
            <person name="van Spanning R.J."/>
            <person name="Frostegard A."/>
        </authorList>
    </citation>
    <scope>NUCLEOTIDE SEQUENCE [LARGE SCALE GENOMIC DNA]</scope>
    <source>
        <strain evidence="1 2">LMG 21834</strain>
    </source>
</reference>
<organism evidence="1 2">
    <name type="scientific">Neobacillus vireti LMG 21834</name>
    <dbReference type="NCBI Taxonomy" id="1131730"/>
    <lineage>
        <taxon>Bacteria</taxon>
        <taxon>Bacillati</taxon>
        <taxon>Bacillota</taxon>
        <taxon>Bacilli</taxon>
        <taxon>Bacillales</taxon>
        <taxon>Bacillaceae</taxon>
        <taxon>Neobacillus</taxon>
    </lineage>
</organism>